<dbReference type="AlphaFoldDB" id="A0A1V3WE79"/>
<name>A0A1V3WE79_MYCKA</name>
<gene>
    <name evidence="2" type="ORF">BZL29_7781</name>
</gene>
<sequence>MPLRHRTVATREGDTFVLGIQQARLTDPYPGTAPSAPTVRLRAAQNR</sequence>
<feature type="region of interest" description="Disordered" evidence="1">
    <location>
        <begin position="27"/>
        <end position="47"/>
    </location>
</feature>
<evidence type="ECO:0000256" key="1">
    <source>
        <dbReference type="SAM" id="MobiDB-lite"/>
    </source>
</evidence>
<reference evidence="2 3" key="1">
    <citation type="submission" date="2017-02" db="EMBL/GenBank/DDBJ databases">
        <title>Complete genome sequences of Mycobacterium kansasii strains isolated from rhesus macaques.</title>
        <authorList>
            <person name="Panda A."/>
            <person name="Nagaraj S."/>
            <person name="Zhao X."/>
            <person name="Tettelin H."/>
            <person name="Detolla L.J."/>
        </authorList>
    </citation>
    <scope>NUCLEOTIDE SEQUENCE [LARGE SCALE GENOMIC DNA]</scope>
    <source>
        <strain evidence="2 3">11-3469</strain>
    </source>
</reference>
<dbReference type="EMBL" id="MVBN01000011">
    <property type="protein sequence ID" value="OOK65225.1"/>
    <property type="molecule type" value="Genomic_DNA"/>
</dbReference>
<dbReference type="Proteomes" id="UP000188532">
    <property type="component" value="Unassembled WGS sequence"/>
</dbReference>
<proteinExistence type="predicted"/>
<comment type="caution">
    <text evidence="2">The sequence shown here is derived from an EMBL/GenBank/DDBJ whole genome shotgun (WGS) entry which is preliminary data.</text>
</comment>
<accession>A0A1V3WE79</accession>
<evidence type="ECO:0000313" key="3">
    <source>
        <dbReference type="Proteomes" id="UP000188532"/>
    </source>
</evidence>
<organism evidence="2 3">
    <name type="scientific">Mycobacterium kansasii</name>
    <dbReference type="NCBI Taxonomy" id="1768"/>
    <lineage>
        <taxon>Bacteria</taxon>
        <taxon>Bacillati</taxon>
        <taxon>Actinomycetota</taxon>
        <taxon>Actinomycetes</taxon>
        <taxon>Mycobacteriales</taxon>
        <taxon>Mycobacteriaceae</taxon>
        <taxon>Mycobacterium</taxon>
    </lineage>
</organism>
<evidence type="ECO:0000313" key="2">
    <source>
        <dbReference type="EMBL" id="OOK65225.1"/>
    </source>
</evidence>
<protein>
    <submittedName>
        <fullName evidence="2">Uncharacterized protein</fullName>
    </submittedName>
</protein>